<reference evidence="8 9" key="1">
    <citation type="submission" date="2022-05" db="EMBL/GenBank/DDBJ databases">
        <authorList>
            <consortium name="Genoscope - CEA"/>
            <person name="William W."/>
        </authorList>
    </citation>
    <scope>NUCLEOTIDE SEQUENCE [LARGE SCALE GENOMIC DNA]</scope>
</reference>
<dbReference type="Proteomes" id="UP001159427">
    <property type="component" value="Unassembled WGS sequence"/>
</dbReference>
<dbReference type="InterPro" id="IPR011604">
    <property type="entry name" value="PDDEXK-like_dom_sf"/>
</dbReference>
<organism evidence="8 9">
    <name type="scientific">Porites evermanni</name>
    <dbReference type="NCBI Taxonomy" id="104178"/>
    <lineage>
        <taxon>Eukaryota</taxon>
        <taxon>Metazoa</taxon>
        <taxon>Cnidaria</taxon>
        <taxon>Anthozoa</taxon>
        <taxon>Hexacorallia</taxon>
        <taxon>Scleractinia</taxon>
        <taxon>Fungiina</taxon>
        <taxon>Poritidae</taxon>
        <taxon>Porites</taxon>
    </lineage>
</organism>
<proteinExistence type="predicted"/>
<dbReference type="InterPro" id="IPR019787">
    <property type="entry name" value="Znf_PHD-finger"/>
</dbReference>
<keyword evidence="2 4" id="KW-0863">Zinc-finger</keyword>
<dbReference type="InterPro" id="IPR001965">
    <property type="entry name" value="Znf_PHD"/>
</dbReference>
<dbReference type="EMBL" id="CALNXI010000926">
    <property type="protein sequence ID" value="CAH3147228.1"/>
    <property type="molecule type" value="Genomic_DNA"/>
</dbReference>
<dbReference type="PANTHER" id="PTHR47526">
    <property type="entry name" value="ATP-DEPENDENT DNA HELICASE"/>
    <property type="match status" value="1"/>
</dbReference>
<dbReference type="InterPro" id="IPR007527">
    <property type="entry name" value="Znf_SWIM"/>
</dbReference>
<dbReference type="Pfam" id="PF00628">
    <property type="entry name" value="PHD"/>
    <property type="match status" value="1"/>
</dbReference>
<keyword evidence="3" id="KW-0862">Zinc</keyword>
<dbReference type="Gene3D" id="1.10.720.30">
    <property type="entry name" value="SAP domain"/>
    <property type="match status" value="1"/>
</dbReference>
<dbReference type="InterPro" id="IPR011011">
    <property type="entry name" value="Znf_FYVE_PHD"/>
</dbReference>
<evidence type="ECO:0000256" key="3">
    <source>
        <dbReference type="ARBA" id="ARBA00022833"/>
    </source>
</evidence>
<dbReference type="Gene3D" id="3.30.40.10">
    <property type="entry name" value="Zinc/RING finger domain, C3HC4 (zinc finger)"/>
    <property type="match status" value="1"/>
</dbReference>
<keyword evidence="9" id="KW-1185">Reference proteome</keyword>
<evidence type="ECO:0000313" key="8">
    <source>
        <dbReference type="EMBL" id="CAH3147228.1"/>
    </source>
</evidence>
<dbReference type="InterPro" id="IPR013083">
    <property type="entry name" value="Znf_RING/FYVE/PHD"/>
</dbReference>
<dbReference type="InterPro" id="IPR011335">
    <property type="entry name" value="Restrct_endonuc-II-like"/>
</dbReference>
<dbReference type="SUPFAM" id="SSF68906">
    <property type="entry name" value="SAP domain"/>
    <property type="match status" value="1"/>
</dbReference>
<feature type="domain" description="PHD-type" evidence="5">
    <location>
        <begin position="591"/>
        <end position="651"/>
    </location>
</feature>
<dbReference type="PANTHER" id="PTHR47526:SF3">
    <property type="entry name" value="PHD-TYPE DOMAIN-CONTAINING PROTEIN"/>
    <property type="match status" value="1"/>
</dbReference>
<dbReference type="Gene3D" id="3.90.320.10">
    <property type="match status" value="1"/>
</dbReference>
<name>A0ABN8PN47_9CNID</name>
<keyword evidence="1" id="KW-0479">Metal-binding</keyword>
<dbReference type="Pfam" id="PF09588">
    <property type="entry name" value="YqaJ"/>
    <property type="match status" value="1"/>
</dbReference>
<gene>
    <name evidence="8" type="ORF">PEVE_00044193</name>
</gene>
<evidence type="ECO:0000256" key="1">
    <source>
        <dbReference type="ARBA" id="ARBA00022723"/>
    </source>
</evidence>
<dbReference type="SUPFAM" id="SSF52980">
    <property type="entry name" value="Restriction endonuclease-like"/>
    <property type="match status" value="1"/>
</dbReference>
<dbReference type="SMART" id="SM00513">
    <property type="entry name" value="SAP"/>
    <property type="match status" value="1"/>
</dbReference>
<dbReference type="SUPFAM" id="SSF57903">
    <property type="entry name" value="FYVE/PHD zinc finger"/>
    <property type="match status" value="1"/>
</dbReference>
<feature type="domain" description="SAP" evidence="6">
    <location>
        <begin position="14"/>
        <end position="48"/>
    </location>
</feature>
<comment type="caution">
    <text evidence="8">The sequence shown here is derived from an EMBL/GenBank/DDBJ whole genome shotgun (WGS) entry which is preliminary data.</text>
</comment>
<evidence type="ECO:0000313" key="9">
    <source>
        <dbReference type="Proteomes" id="UP001159427"/>
    </source>
</evidence>
<dbReference type="PROSITE" id="PS50016">
    <property type="entry name" value="ZF_PHD_2"/>
    <property type="match status" value="1"/>
</dbReference>
<dbReference type="PROSITE" id="PS01359">
    <property type="entry name" value="ZF_PHD_1"/>
    <property type="match status" value="1"/>
</dbReference>
<sequence length="731" mass="82960">MPRQAEEVLEYDDFLGWTVSSLKDFLSLRGLKQTGRKSELIARAFGAYELNVPVKFSQEQIYQQIKDEYSRRLTKNEIKSDPNMLPSDAWIDDVKEWPEVDDGKLFSYILRTKAVDVDYIGKYKDQKAYSYWMSGFVDTVFFAKCPINSKHVFLKGSVSPSQKIRDDPHKVWVCLEGTKSECKILTSWCTCTAGTGEVCNHVIALLYKVNFAHKKAYISPACTSVPQGWNKGTRKDVAPTQIKNLVFRKDKKTREDSPKEQAANLTLKNNFDPRKPQDRQLTNERVSALINGVIENVPSACLLHSIEHTKDDGLPEPLPQRALSFMSSQEMKGKPLEHTAPLFLKECQMTSDQVKRVETETRGQSNNDSWHQQRVGRVTASNFHKFHTKAQTIINRKSDNDKKPIYSSMVSNLLNKSDDVSHMPQIKWGNAHEKDAIKSFMSDVASQHDGGLQGFRQCGLFIKPDYPFLAGSPDGLFFCHCCGLATLEAKCPYSVRNENIHEKKTFDRVEFLEDFNGKPRLKRSHKYYTQMQAQMWVCGANHGFFIVWTLGGQPLYERVELDLEFCLKVVNNITLFYKSFVLPCLLGYRDIFECPKCDKVILESDEISDSANENSVCCDRCSTWWHLPCAELSVNSADALDSWICQSCLADAANIHDAGDDELDLNLPEEEEQTDNSNTVNHVCPVCCLKSIPVNGEHVCTVCKKAVHAWCSNHEDITSSADLICNYCISD</sequence>
<dbReference type="InterPro" id="IPR019080">
    <property type="entry name" value="YqaJ_viral_recombinase"/>
</dbReference>
<feature type="domain" description="SWIM-type" evidence="7">
    <location>
        <begin position="171"/>
        <end position="210"/>
    </location>
</feature>
<dbReference type="Pfam" id="PF02037">
    <property type="entry name" value="SAP"/>
    <property type="match status" value="1"/>
</dbReference>
<evidence type="ECO:0000256" key="2">
    <source>
        <dbReference type="ARBA" id="ARBA00022771"/>
    </source>
</evidence>
<dbReference type="InterPro" id="IPR036361">
    <property type="entry name" value="SAP_dom_sf"/>
</dbReference>
<evidence type="ECO:0000256" key="4">
    <source>
        <dbReference type="PROSITE-ProRule" id="PRU00325"/>
    </source>
</evidence>
<dbReference type="InterPro" id="IPR019786">
    <property type="entry name" value="Zinc_finger_PHD-type_CS"/>
</dbReference>
<dbReference type="PROSITE" id="PS50966">
    <property type="entry name" value="ZF_SWIM"/>
    <property type="match status" value="1"/>
</dbReference>
<protein>
    <submittedName>
        <fullName evidence="8">Uncharacterized protein</fullName>
    </submittedName>
</protein>
<dbReference type="SMART" id="SM00249">
    <property type="entry name" value="PHD"/>
    <property type="match status" value="2"/>
</dbReference>
<evidence type="ECO:0000259" key="7">
    <source>
        <dbReference type="PROSITE" id="PS50966"/>
    </source>
</evidence>
<dbReference type="CDD" id="cd22343">
    <property type="entry name" value="PDDEXK_lambda_exonuclease-like"/>
    <property type="match status" value="1"/>
</dbReference>
<evidence type="ECO:0000259" key="5">
    <source>
        <dbReference type="PROSITE" id="PS50016"/>
    </source>
</evidence>
<evidence type="ECO:0000259" key="6">
    <source>
        <dbReference type="PROSITE" id="PS50800"/>
    </source>
</evidence>
<dbReference type="PROSITE" id="PS50800">
    <property type="entry name" value="SAP"/>
    <property type="match status" value="1"/>
</dbReference>
<accession>A0ABN8PN47</accession>
<dbReference type="InterPro" id="IPR003034">
    <property type="entry name" value="SAP_dom"/>
</dbReference>